<evidence type="ECO:0000256" key="2">
    <source>
        <dbReference type="ARBA" id="ARBA00022741"/>
    </source>
</evidence>
<evidence type="ECO:0000256" key="1">
    <source>
        <dbReference type="ARBA" id="ARBA00022598"/>
    </source>
</evidence>
<comment type="caution">
    <text evidence="4">The sequence shown here is derived from an EMBL/GenBank/DDBJ whole genome shotgun (WGS) entry which is preliminary data.</text>
</comment>
<dbReference type="GO" id="GO:0016874">
    <property type="term" value="F:ligase activity"/>
    <property type="evidence" value="ECO:0007669"/>
    <property type="project" value="UniProtKB-KW"/>
</dbReference>
<dbReference type="AlphaFoldDB" id="A0ABD3R5R2"/>
<organism evidence="4 5">
    <name type="scientific">Cyclostephanos tholiformis</name>
    <dbReference type="NCBI Taxonomy" id="382380"/>
    <lineage>
        <taxon>Eukaryota</taxon>
        <taxon>Sar</taxon>
        <taxon>Stramenopiles</taxon>
        <taxon>Ochrophyta</taxon>
        <taxon>Bacillariophyta</taxon>
        <taxon>Coscinodiscophyceae</taxon>
        <taxon>Thalassiosirophycidae</taxon>
        <taxon>Stephanodiscales</taxon>
        <taxon>Stephanodiscaceae</taxon>
        <taxon>Cyclostephanos</taxon>
    </lineage>
</organism>
<protein>
    <submittedName>
        <fullName evidence="4">Uncharacterized protein</fullName>
    </submittedName>
</protein>
<dbReference type="Proteomes" id="UP001530377">
    <property type="component" value="Unassembled WGS sequence"/>
</dbReference>
<evidence type="ECO:0000313" key="4">
    <source>
        <dbReference type="EMBL" id="KAL3808329.1"/>
    </source>
</evidence>
<name>A0ABD3R5R2_9STRA</name>
<dbReference type="GO" id="GO:0005524">
    <property type="term" value="F:ATP binding"/>
    <property type="evidence" value="ECO:0007669"/>
    <property type="project" value="UniProtKB-KW"/>
</dbReference>
<dbReference type="PANTHER" id="PTHR43585:SF2">
    <property type="entry name" value="ATP-GRASP ENZYME FSQD"/>
    <property type="match status" value="1"/>
</dbReference>
<keyword evidence="1" id="KW-0436">Ligase</keyword>
<sequence length="104" mass="11959">MIVLKTTDLAGSDGVKLCHSMKEEKEHCQHLLTIKALNGSMWCIMSRYGVHKTMAIWVYNKLPRNGSQFVYFGMWPIDLESNEAKLLIPYMRGVMDALRVAHEM</sequence>
<dbReference type="InterPro" id="IPR052032">
    <property type="entry name" value="ATP-dep_AA_Ligase"/>
</dbReference>
<dbReference type="PANTHER" id="PTHR43585">
    <property type="entry name" value="FUMIPYRROLE BIOSYNTHESIS PROTEIN C"/>
    <property type="match status" value="1"/>
</dbReference>
<keyword evidence="5" id="KW-1185">Reference proteome</keyword>
<evidence type="ECO:0000313" key="5">
    <source>
        <dbReference type="Proteomes" id="UP001530377"/>
    </source>
</evidence>
<gene>
    <name evidence="4" type="ORF">ACHAXA_004058</name>
</gene>
<proteinExistence type="predicted"/>
<dbReference type="EMBL" id="JALLPB020000521">
    <property type="protein sequence ID" value="KAL3808329.1"/>
    <property type="molecule type" value="Genomic_DNA"/>
</dbReference>
<feature type="non-terminal residue" evidence="4">
    <location>
        <position position="104"/>
    </location>
</feature>
<accession>A0ABD3R5R2</accession>
<evidence type="ECO:0000256" key="3">
    <source>
        <dbReference type="ARBA" id="ARBA00022840"/>
    </source>
</evidence>
<reference evidence="4 5" key="1">
    <citation type="submission" date="2024-10" db="EMBL/GenBank/DDBJ databases">
        <title>Updated reference genomes for cyclostephanoid diatoms.</title>
        <authorList>
            <person name="Roberts W.R."/>
            <person name="Alverson A.J."/>
        </authorList>
    </citation>
    <scope>NUCLEOTIDE SEQUENCE [LARGE SCALE GENOMIC DNA]</scope>
    <source>
        <strain evidence="4 5">AJA228-03</strain>
    </source>
</reference>
<keyword evidence="2" id="KW-0547">Nucleotide-binding</keyword>
<keyword evidence="3" id="KW-0067">ATP-binding</keyword>